<organism evidence="2 3">
    <name type="scientific">Bdellovibrio bacteriovorus</name>
    <dbReference type="NCBI Taxonomy" id="959"/>
    <lineage>
        <taxon>Bacteria</taxon>
        <taxon>Pseudomonadati</taxon>
        <taxon>Bdellovibrionota</taxon>
        <taxon>Bdellovibrionia</taxon>
        <taxon>Bdellovibrionales</taxon>
        <taxon>Pseudobdellovibrionaceae</taxon>
        <taxon>Bdellovibrio</taxon>
    </lineage>
</organism>
<proteinExistence type="predicted"/>
<name>A0A150WRE3_BDEBC</name>
<feature type="signal peptide" evidence="1">
    <location>
        <begin position="1"/>
        <end position="16"/>
    </location>
</feature>
<reference evidence="2 3" key="1">
    <citation type="submission" date="2016-03" db="EMBL/GenBank/DDBJ databases">
        <authorList>
            <person name="Ploux O."/>
        </authorList>
    </citation>
    <scope>NUCLEOTIDE SEQUENCE [LARGE SCALE GENOMIC DNA]</scope>
    <source>
        <strain evidence="2 3">R0</strain>
    </source>
</reference>
<keyword evidence="1" id="KW-0732">Signal</keyword>
<gene>
    <name evidence="2" type="ORF">AZI86_07640</name>
</gene>
<dbReference type="AlphaFoldDB" id="A0A150WRE3"/>
<accession>A0A150WRE3</accession>
<feature type="chain" id="PRO_5007573228" evidence="1">
    <location>
        <begin position="17"/>
        <end position="66"/>
    </location>
</feature>
<dbReference type="Proteomes" id="UP000075320">
    <property type="component" value="Unassembled WGS sequence"/>
</dbReference>
<evidence type="ECO:0000313" key="2">
    <source>
        <dbReference type="EMBL" id="KYG66894.1"/>
    </source>
</evidence>
<sequence>MLIVLIMIFAGSSSLAKDSGLVLSGVVPLAAEVVVQNNQIIHKSSAGLKTSVQKRAIASVIQVTAP</sequence>
<protein>
    <submittedName>
        <fullName evidence="2">Uncharacterized protein</fullName>
    </submittedName>
</protein>
<keyword evidence="3" id="KW-1185">Reference proteome</keyword>
<evidence type="ECO:0000313" key="3">
    <source>
        <dbReference type="Proteomes" id="UP000075320"/>
    </source>
</evidence>
<comment type="caution">
    <text evidence="2">The sequence shown here is derived from an EMBL/GenBank/DDBJ whole genome shotgun (WGS) entry which is preliminary data.</text>
</comment>
<evidence type="ECO:0000256" key="1">
    <source>
        <dbReference type="SAM" id="SignalP"/>
    </source>
</evidence>
<dbReference type="EMBL" id="LUKE01000001">
    <property type="protein sequence ID" value="KYG66894.1"/>
    <property type="molecule type" value="Genomic_DNA"/>
</dbReference>